<keyword evidence="4" id="KW-0472">Membrane</keyword>
<dbReference type="RefSeq" id="WP_081051069.1">
    <property type="nucleotide sequence ID" value="NZ_CP116347.1"/>
</dbReference>
<dbReference type="GO" id="GO:0055085">
    <property type="term" value="P:transmembrane transport"/>
    <property type="evidence" value="ECO:0007669"/>
    <property type="project" value="InterPro"/>
</dbReference>
<dbReference type="Pfam" id="PF03544">
    <property type="entry name" value="TonB_C"/>
    <property type="match status" value="1"/>
</dbReference>
<organism evidence="7 8">
    <name type="scientific">Enterobacter ludwigii</name>
    <dbReference type="NCBI Taxonomy" id="299767"/>
    <lineage>
        <taxon>Bacteria</taxon>
        <taxon>Pseudomonadati</taxon>
        <taxon>Pseudomonadota</taxon>
        <taxon>Gammaproteobacteria</taxon>
        <taxon>Enterobacterales</taxon>
        <taxon>Enterobacteriaceae</taxon>
        <taxon>Enterobacter</taxon>
        <taxon>Enterobacter cloacae complex</taxon>
    </lineage>
</organism>
<dbReference type="InterPro" id="IPR006260">
    <property type="entry name" value="TonB/TolA_C"/>
</dbReference>
<sequence length="112" mass="12262">MKRIIIAAAVMLISGCHQQPMQTEPAQKPCNGITNKPFPAMPVKAQALGIEGNVVVSFSVGDDGHPHDIRIVSAQPEGVFERETLRAVQLWCLSPNKSRQTETVTFTVNKPR</sequence>
<dbReference type="SUPFAM" id="SSF74653">
    <property type="entry name" value="TolA/TonB C-terminal domain"/>
    <property type="match status" value="1"/>
</dbReference>
<evidence type="ECO:0000256" key="2">
    <source>
        <dbReference type="ARBA" id="ARBA00022692"/>
    </source>
</evidence>
<comment type="function">
    <text evidence="5">Interacts with outer membrane receptor proteins that carry out high-affinity binding and energy dependent uptake into the periplasmic space of specific substrates. It could act to transduce energy from the cytoplasmic membrane to specific energy-requiring processes in the outer membrane, resulting in the release into the periplasm of ligands bound by these outer membrane proteins.</text>
</comment>
<dbReference type="PRINTS" id="PR01374">
    <property type="entry name" value="TONBPROTEIN"/>
</dbReference>
<dbReference type="NCBIfam" id="TIGR01352">
    <property type="entry name" value="tonB_Cterm"/>
    <property type="match status" value="1"/>
</dbReference>
<dbReference type="AlphaFoldDB" id="A0AAX3L4J8"/>
<dbReference type="EMBL" id="CP116347">
    <property type="protein sequence ID" value="WCE11195.1"/>
    <property type="molecule type" value="Genomic_DNA"/>
</dbReference>
<dbReference type="InterPro" id="IPR003538">
    <property type="entry name" value="TonB"/>
</dbReference>
<dbReference type="GO" id="GO:0031992">
    <property type="term" value="F:energy transducer activity"/>
    <property type="evidence" value="ECO:0007669"/>
    <property type="project" value="InterPro"/>
</dbReference>
<evidence type="ECO:0000256" key="4">
    <source>
        <dbReference type="ARBA" id="ARBA00023136"/>
    </source>
</evidence>
<dbReference type="GO" id="GO:0015031">
    <property type="term" value="P:protein transport"/>
    <property type="evidence" value="ECO:0007669"/>
    <property type="project" value="UniProtKB-UniRule"/>
</dbReference>
<evidence type="ECO:0000256" key="3">
    <source>
        <dbReference type="ARBA" id="ARBA00022989"/>
    </source>
</evidence>
<comment type="similarity">
    <text evidence="5">Belongs to the TonB family.</text>
</comment>
<keyword evidence="2" id="KW-0812">Transmembrane</keyword>
<protein>
    <recommendedName>
        <fullName evidence="5">Protein TonB</fullName>
    </recommendedName>
</protein>
<feature type="domain" description="TonB C-terminal" evidence="6">
    <location>
        <begin position="26"/>
        <end position="112"/>
    </location>
</feature>
<evidence type="ECO:0000313" key="7">
    <source>
        <dbReference type="EMBL" id="WCE11195.1"/>
    </source>
</evidence>
<keyword evidence="5" id="KW-0997">Cell inner membrane</keyword>
<gene>
    <name evidence="7" type="ORF">PHA72_13880</name>
</gene>
<accession>A0AAX3L4J8</accession>
<keyword evidence="5" id="KW-0813">Transport</keyword>
<evidence type="ECO:0000313" key="8">
    <source>
        <dbReference type="Proteomes" id="UP001210538"/>
    </source>
</evidence>
<keyword evidence="5" id="KW-0735">Signal-anchor</keyword>
<dbReference type="GO" id="GO:0005886">
    <property type="term" value="C:plasma membrane"/>
    <property type="evidence" value="ECO:0007669"/>
    <property type="project" value="UniProtKB-SubCell"/>
</dbReference>
<evidence type="ECO:0000259" key="6">
    <source>
        <dbReference type="PROSITE" id="PS52015"/>
    </source>
</evidence>
<dbReference type="PROSITE" id="PS52015">
    <property type="entry name" value="TONB_CTD"/>
    <property type="match status" value="1"/>
</dbReference>
<name>A0AAX3L4J8_9ENTR</name>
<dbReference type="GO" id="GO:0030288">
    <property type="term" value="C:outer membrane-bounded periplasmic space"/>
    <property type="evidence" value="ECO:0007669"/>
    <property type="project" value="InterPro"/>
</dbReference>
<keyword evidence="5" id="KW-1003">Cell membrane</keyword>
<comment type="subcellular location">
    <subcellularLocation>
        <location evidence="5">Cell inner membrane</location>
        <topology evidence="5">Single-pass membrane protein</topology>
        <orientation evidence="5">Periplasmic side</orientation>
    </subcellularLocation>
    <subcellularLocation>
        <location evidence="1">Membrane</location>
        <topology evidence="1">Single-pass membrane protein</topology>
    </subcellularLocation>
</comment>
<dbReference type="GO" id="GO:0015891">
    <property type="term" value="P:siderophore transport"/>
    <property type="evidence" value="ECO:0007669"/>
    <property type="project" value="InterPro"/>
</dbReference>
<dbReference type="InterPro" id="IPR037682">
    <property type="entry name" value="TonB_C"/>
</dbReference>
<reference evidence="7 8" key="1">
    <citation type="submission" date="2023-01" db="EMBL/GenBank/DDBJ databases">
        <title>Genome sequence resource and annotation of Enterobacter ludwigii, an economically important pathogen of seedling wilt with strawberry.</title>
        <authorList>
            <person name="Xie Y."/>
        </authorList>
    </citation>
    <scope>NUCLEOTIDE SEQUENCE [LARGE SCALE GENOMIC DNA]</scope>
    <source>
        <strain evidence="7 8">CM-TZ4</strain>
    </source>
</reference>
<dbReference type="Gene3D" id="3.30.2420.10">
    <property type="entry name" value="TonB"/>
    <property type="match status" value="1"/>
</dbReference>
<keyword evidence="3" id="KW-1133">Transmembrane helix</keyword>
<evidence type="ECO:0000256" key="5">
    <source>
        <dbReference type="RuleBase" id="RU362123"/>
    </source>
</evidence>
<evidence type="ECO:0000256" key="1">
    <source>
        <dbReference type="ARBA" id="ARBA00004167"/>
    </source>
</evidence>
<dbReference type="Proteomes" id="UP001210538">
    <property type="component" value="Chromosome"/>
</dbReference>
<proteinExistence type="inferred from homology"/>
<dbReference type="PROSITE" id="PS51257">
    <property type="entry name" value="PROKAR_LIPOPROTEIN"/>
    <property type="match status" value="1"/>
</dbReference>
<keyword evidence="8" id="KW-1185">Reference proteome</keyword>
<keyword evidence="5" id="KW-0653">Protein transport</keyword>